<dbReference type="Pfam" id="PF01761">
    <property type="entry name" value="DHQ_synthase"/>
    <property type="match status" value="1"/>
</dbReference>
<feature type="binding site" evidence="19">
    <location>
        <position position="185"/>
    </location>
    <ligand>
        <name>Zn(2+)</name>
        <dbReference type="ChEBI" id="CHEBI:29105"/>
    </ligand>
</feature>
<comment type="pathway">
    <text evidence="6 19">Metabolic intermediate biosynthesis; chorismate biosynthesis; chorismate from D-erythrose 4-phosphate and phosphoenolpyruvate: step 2/7.</text>
</comment>
<accession>A0A0G9MX97</accession>
<keyword evidence="15 19" id="KW-0520">NAD</keyword>
<comment type="function">
    <text evidence="4 19">Catalyzes the conversion of 3-deoxy-D-arabino-heptulosonate 7-phosphate (DAHP) to dehydroquinate (DHQ).</text>
</comment>
<dbReference type="CDD" id="cd08195">
    <property type="entry name" value="DHQS"/>
    <property type="match status" value="1"/>
</dbReference>
<dbReference type="InterPro" id="IPR016037">
    <property type="entry name" value="DHQ_synth_AroB"/>
</dbReference>
<evidence type="ECO:0000256" key="12">
    <source>
        <dbReference type="ARBA" id="ARBA00022723"/>
    </source>
</evidence>
<dbReference type="EC" id="4.2.3.4" evidence="8 19"/>
<dbReference type="GO" id="GO:0005737">
    <property type="term" value="C:cytoplasm"/>
    <property type="evidence" value="ECO:0007669"/>
    <property type="project" value="UniProtKB-SubCell"/>
</dbReference>
<name>A0A0G9MX97_9SPHN</name>
<keyword evidence="13 19" id="KW-0547">Nucleotide-binding</keyword>
<keyword evidence="16 19" id="KW-0057">Aromatic amino acid biosynthesis</keyword>
<feature type="binding site" evidence="19">
    <location>
        <position position="152"/>
    </location>
    <ligand>
        <name>NAD(+)</name>
        <dbReference type="ChEBI" id="CHEBI:57540"/>
    </ligand>
</feature>
<keyword evidence="14 19" id="KW-0862">Zinc</keyword>
<evidence type="ECO:0000256" key="10">
    <source>
        <dbReference type="ARBA" id="ARBA00022490"/>
    </source>
</evidence>
<feature type="binding site" evidence="19">
    <location>
        <position position="267"/>
    </location>
    <ligand>
        <name>Zn(2+)</name>
        <dbReference type="ChEBI" id="CHEBI:29105"/>
    </ligand>
</feature>
<evidence type="ECO:0000256" key="8">
    <source>
        <dbReference type="ARBA" id="ARBA00013031"/>
    </source>
</evidence>
<feature type="binding site" evidence="19">
    <location>
        <begin position="106"/>
        <end position="110"/>
    </location>
    <ligand>
        <name>NAD(+)</name>
        <dbReference type="ChEBI" id="CHEBI:57540"/>
    </ligand>
</feature>
<dbReference type="SUPFAM" id="SSF56796">
    <property type="entry name" value="Dehydroquinate synthase-like"/>
    <property type="match status" value="1"/>
</dbReference>
<dbReference type="AlphaFoldDB" id="A0A0G9MX97"/>
<dbReference type="GO" id="GO:0009073">
    <property type="term" value="P:aromatic amino acid family biosynthetic process"/>
    <property type="evidence" value="ECO:0007669"/>
    <property type="project" value="UniProtKB-KW"/>
</dbReference>
<feature type="binding site" evidence="19">
    <location>
        <begin position="130"/>
        <end position="131"/>
    </location>
    <ligand>
        <name>NAD(+)</name>
        <dbReference type="ChEBI" id="CHEBI:57540"/>
    </ligand>
</feature>
<dbReference type="InterPro" id="IPR030960">
    <property type="entry name" value="DHQS/DOIS_N"/>
</dbReference>
<comment type="cofactor">
    <cofactor evidence="3">
        <name>Zn(2+)</name>
        <dbReference type="ChEBI" id="CHEBI:29105"/>
    </cofactor>
</comment>
<dbReference type="PIRSF" id="PIRSF001455">
    <property type="entry name" value="DHQ_synth"/>
    <property type="match status" value="1"/>
</dbReference>
<sequence>MAGVNVELAGRGYEVAIGGNLLREVGALARPLLRKTRVPVVTDANVHARWGKALGAALEREGFEARFLIHEPGEGAKSWQNLARTVEWLLAEEVERGDHVIAFGGGVIGDLTGFAAAILKRGCGFIQLPTTLLAQVDSSVGGKTAINAGAGKNLVGAFHQPALVVADTEVLATLPDREMRCGYAEVIKYGILGDADFFAWCEANGDKVIAHDEAALTHAVTTSVTAKARIVAEDERETTGARALLNLGHTFGHALEAETDFSERLLHGEAVALGMVLAARYSARRGLIGNLDAARVARAIGAVGLPTEIAALGIECGGEALAAHMLHDKKMDAGTLPFVLLRGVGEAFLDREVDMADVAAFLGGQLRSLGDAKNSS</sequence>
<dbReference type="Proteomes" id="UP000053464">
    <property type="component" value="Unassembled WGS sequence"/>
</dbReference>
<evidence type="ECO:0000256" key="16">
    <source>
        <dbReference type="ARBA" id="ARBA00023141"/>
    </source>
</evidence>
<dbReference type="STRING" id="1581420.AAW00_02645"/>
<dbReference type="GO" id="GO:0003856">
    <property type="term" value="F:3-dehydroquinate synthase activity"/>
    <property type="evidence" value="ECO:0007669"/>
    <property type="project" value="UniProtKB-UniRule"/>
</dbReference>
<evidence type="ECO:0000256" key="3">
    <source>
        <dbReference type="ARBA" id="ARBA00001947"/>
    </source>
</evidence>
<feature type="binding site" evidence="19">
    <location>
        <position position="143"/>
    </location>
    <ligand>
        <name>NAD(+)</name>
        <dbReference type="ChEBI" id="CHEBI:57540"/>
    </ligand>
</feature>
<evidence type="ECO:0000256" key="13">
    <source>
        <dbReference type="ARBA" id="ARBA00022741"/>
    </source>
</evidence>
<feature type="binding site" evidence="19">
    <location>
        <position position="249"/>
    </location>
    <ligand>
        <name>Zn(2+)</name>
        <dbReference type="ChEBI" id="CHEBI:29105"/>
    </ligand>
</feature>
<comment type="cofactor">
    <cofactor evidence="2 19">
        <name>NAD(+)</name>
        <dbReference type="ChEBI" id="CHEBI:57540"/>
    </cofactor>
</comment>
<dbReference type="UniPathway" id="UPA00053">
    <property type="reaction ID" value="UER00085"/>
</dbReference>
<keyword evidence="11 19" id="KW-0028">Amino-acid biosynthesis</keyword>
<evidence type="ECO:0000256" key="9">
    <source>
        <dbReference type="ARBA" id="ARBA00017684"/>
    </source>
</evidence>
<feature type="domain" description="3-dehydroquinate synthase N-terminal" evidence="20">
    <location>
        <begin position="71"/>
        <end position="180"/>
    </location>
</feature>
<comment type="similarity">
    <text evidence="7 19">Belongs to the sugar phosphate cyclases superfamily. Dehydroquinate synthase family.</text>
</comment>
<keyword evidence="12 19" id="KW-0479">Metal-binding</keyword>
<evidence type="ECO:0000256" key="4">
    <source>
        <dbReference type="ARBA" id="ARBA00003485"/>
    </source>
</evidence>
<dbReference type="GO" id="GO:0008652">
    <property type="term" value="P:amino acid biosynthetic process"/>
    <property type="evidence" value="ECO:0007669"/>
    <property type="project" value="UniProtKB-KW"/>
</dbReference>
<evidence type="ECO:0000313" key="23">
    <source>
        <dbReference type="Proteomes" id="UP000053464"/>
    </source>
</evidence>
<dbReference type="RefSeq" id="WP_047002763.1">
    <property type="nucleotide sequence ID" value="NZ_LBHB01000001.1"/>
</dbReference>
<evidence type="ECO:0000313" key="22">
    <source>
        <dbReference type="EMBL" id="KLE35361.1"/>
    </source>
</evidence>
<evidence type="ECO:0000256" key="14">
    <source>
        <dbReference type="ARBA" id="ARBA00022833"/>
    </source>
</evidence>
<reference evidence="22 23" key="1">
    <citation type="submission" date="2015-04" db="EMBL/GenBank/DDBJ databases">
        <title>The draft genome sequence of Erythrobacter luteus KA37.</title>
        <authorList>
            <person name="Zhuang L."/>
            <person name="Liu Y."/>
            <person name="Shao Z."/>
        </authorList>
    </citation>
    <scope>NUCLEOTIDE SEQUENCE [LARGE SCALE GENOMIC DNA]</scope>
    <source>
        <strain evidence="22 23">KA37</strain>
    </source>
</reference>
<evidence type="ECO:0000256" key="1">
    <source>
        <dbReference type="ARBA" id="ARBA00001393"/>
    </source>
</evidence>
<proteinExistence type="inferred from homology"/>
<comment type="subcellular location">
    <subcellularLocation>
        <location evidence="5 19">Cytoplasm</location>
    </subcellularLocation>
</comment>
<dbReference type="Pfam" id="PF24621">
    <property type="entry name" value="DHQS_C"/>
    <property type="match status" value="1"/>
</dbReference>
<dbReference type="Gene3D" id="1.20.1090.10">
    <property type="entry name" value="Dehydroquinate synthase-like - alpha domain"/>
    <property type="match status" value="1"/>
</dbReference>
<dbReference type="GO" id="GO:0046872">
    <property type="term" value="F:metal ion binding"/>
    <property type="evidence" value="ECO:0007669"/>
    <property type="project" value="UniProtKB-KW"/>
</dbReference>
<feature type="domain" description="3-dehydroquinate synthase C-terminal" evidence="21">
    <location>
        <begin position="182"/>
        <end position="331"/>
    </location>
</feature>
<evidence type="ECO:0000256" key="6">
    <source>
        <dbReference type="ARBA" id="ARBA00004661"/>
    </source>
</evidence>
<gene>
    <name evidence="19" type="primary">aroB</name>
    <name evidence="22" type="ORF">AAW00_02645</name>
</gene>
<dbReference type="Gene3D" id="3.40.50.1970">
    <property type="match status" value="1"/>
</dbReference>
<dbReference type="PATRIC" id="fig|1581420.6.peg.531"/>
<protein>
    <recommendedName>
        <fullName evidence="9 19">3-dehydroquinate synthase</fullName>
        <shortName evidence="19">DHQS</shortName>
        <ecNumber evidence="8 19">4.2.3.4</ecNumber>
    </recommendedName>
</protein>
<comment type="cofactor">
    <cofactor evidence="19">
        <name>Co(2+)</name>
        <dbReference type="ChEBI" id="CHEBI:48828"/>
    </cofactor>
    <cofactor evidence="19">
        <name>Zn(2+)</name>
        <dbReference type="ChEBI" id="CHEBI:29105"/>
    </cofactor>
    <text evidence="19">Binds 1 divalent metal cation per subunit. Can use either Co(2+) or Zn(2+).</text>
</comment>
<comment type="caution">
    <text evidence="19">Lacks conserved residue(s) required for the propagation of feature annotation.</text>
</comment>
<dbReference type="InterPro" id="IPR030963">
    <property type="entry name" value="DHQ_synth_fam"/>
</dbReference>
<evidence type="ECO:0000256" key="17">
    <source>
        <dbReference type="ARBA" id="ARBA00023239"/>
    </source>
</evidence>
<evidence type="ECO:0000256" key="18">
    <source>
        <dbReference type="ARBA" id="ARBA00023285"/>
    </source>
</evidence>
<evidence type="ECO:0000256" key="2">
    <source>
        <dbReference type="ARBA" id="ARBA00001911"/>
    </source>
</evidence>
<evidence type="ECO:0000256" key="5">
    <source>
        <dbReference type="ARBA" id="ARBA00004496"/>
    </source>
</evidence>
<dbReference type="GO" id="GO:0009423">
    <property type="term" value="P:chorismate biosynthetic process"/>
    <property type="evidence" value="ECO:0007669"/>
    <property type="project" value="UniProtKB-UniRule"/>
</dbReference>
<evidence type="ECO:0000259" key="20">
    <source>
        <dbReference type="Pfam" id="PF01761"/>
    </source>
</evidence>
<dbReference type="PANTHER" id="PTHR43622">
    <property type="entry name" value="3-DEHYDROQUINATE SYNTHASE"/>
    <property type="match status" value="1"/>
</dbReference>
<dbReference type="GO" id="GO:0000166">
    <property type="term" value="F:nucleotide binding"/>
    <property type="evidence" value="ECO:0007669"/>
    <property type="project" value="UniProtKB-KW"/>
</dbReference>
<dbReference type="OrthoDB" id="9806583at2"/>
<dbReference type="InterPro" id="IPR056179">
    <property type="entry name" value="DHQS_C"/>
</dbReference>
<dbReference type="PANTHER" id="PTHR43622:SF7">
    <property type="entry name" value="3-DEHYDROQUINATE SYNTHASE, CHLOROPLASTIC"/>
    <property type="match status" value="1"/>
</dbReference>
<dbReference type="NCBIfam" id="TIGR01357">
    <property type="entry name" value="aroB"/>
    <property type="match status" value="1"/>
</dbReference>
<dbReference type="FunFam" id="3.40.50.1970:FF:000007">
    <property type="entry name" value="Pentafunctional AROM polypeptide"/>
    <property type="match status" value="1"/>
</dbReference>
<evidence type="ECO:0000256" key="11">
    <source>
        <dbReference type="ARBA" id="ARBA00022605"/>
    </source>
</evidence>
<comment type="caution">
    <text evidence="22">The sequence shown here is derived from an EMBL/GenBank/DDBJ whole genome shotgun (WGS) entry which is preliminary data.</text>
</comment>
<dbReference type="HAMAP" id="MF_00110">
    <property type="entry name" value="DHQ_synthase"/>
    <property type="match status" value="1"/>
</dbReference>
<keyword evidence="17 19" id="KW-0456">Lyase</keyword>
<evidence type="ECO:0000256" key="15">
    <source>
        <dbReference type="ARBA" id="ARBA00023027"/>
    </source>
</evidence>
<evidence type="ECO:0000256" key="19">
    <source>
        <dbReference type="HAMAP-Rule" id="MF_00110"/>
    </source>
</evidence>
<keyword evidence="10 19" id="KW-0963">Cytoplasm</keyword>
<dbReference type="EMBL" id="LBHB01000001">
    <property type="protein sequence ID" value="KLE35361.1"/>
    <property type="molecule type" value="Genomic_DNA"/>
</dbReference>
<keyword evidence="18 19" id="KW-0170">Cobalt</keyword>
<keyword evidence="23" id="KW-1185">Reference proteome</keyword>
<organism evidence="22 23">
    <name type="scientific">Aurantiacibacter luteus</name>
    <dbReference type="NCBI Taxonomy" id="1581420"/>
    <lineage>
        <taxon>Bacteria</taxon>
        <taxon>Pseudomonadati</taxon>
        <taxon>Pseudomonadota</taxon>
        <taxon>Alphaproteobacteria</taxon>
        <taxon>Sphingomonadales</taxon>
        <taxon>Erythrobacteraceae</taxon>
        <taxon>Aurantiacibacter</taxon>
    </lineage>
</organism>
<evidence type="ECO:0000259" key="21">
    <source>
        <dbReference type="Pfam" id="PF24621"/>
    </source>
</evidence>
<comment type="catalytic activity">
    <reaction evidence="1 19">
        <text>7-phospho-2-dehydro-3-deoxy-D-arabino-heptonate = 3-dehydroquinate + phosphate</text>
        <dbReference type="Rhea" id="RHEA:21968"/>
        <dbReference type="ChEBI" id="CHEBI:32364"/>
        <dbReference type="ChEBI" id="CHEBI:43474"/>
        <dbReference type="ChEBI" id="CHEBI:58394"/>
        <dbReference type="EC" id="4.2.3.4"/>
    </reaction>
</comment>
<evidence type="ECO:0000256" key="7">
    <source>
        <dbReference type="ARBA" id="ARBA00005412"/>
    </source>
</evidence>
<dbReference type="InterPro" id="IPR050071">
    <property type="entry name" value="Dehydroquinate_synthase"/>
</dbReference>